<evidence type="ECO:0000256" key="2">
    <source>
        <dbReference type="ARBA" id="ARBA00023002"/>
    </source>
</evidence>
<dbReference type="PRINTS" id="PR00081">
    <property type="entry name" value="GDHRDH"/>
</dbReference>
<dbReference type="NCBIfam" id="NF004846">
    <property type="entry name" value="PRK06197.1"/>
    <property type="match status" value="1"/>
</dbReference>
<accession>A0A368VU38</accession>
<dbReference type="RefSeq" id="WP_114453076.1">
    <property type="nucleotide sequence ID" value="NZ_QPJC01000005.1"/>
</dbReference>
<dbReference type="OrthoDB" id="4577644at2"/>
<organism evidence="3 4">
    <name type="scientific">Halopolyspora algeriensis</name>
    <dbReference type="NCBI Taxonomy" id="1500506"/>
    <lineage>
        <taxon>Bacteria</taxon>
        <taxon>Bacillati</taxon>
        <taxon>Actinomycetota</taxon>
        <taxon>Actinomycetes</taxon>
        <taxon>Actinomycetes incertae sedis</taxon>
        <taxon>Halopolyspora</taxon>
    </lineage>
</organism>
<dbReference type="GO" id="GO:0016491">
    <property type="term" value="F:oxidoreductase activity"/>
    <property type="evidence" value="ECO:0007669"/>
    <property type="project" value="UniProtKB-KW"/>
</dbReference>
<dbReference type="Pfam" id="PF00106">
    <property type="entry name" value="adh_short"/>
    <property type="match status" value="1"/>
</dbReference>
<keyword evidence="2" id="KW-0560">Oxidoreductase</keyword>
<reference evidence="3 4" key="1">
    <citation type="submission" date="2018-07" db="EMBL/GenBank/DDBJ databases">
        <title>Genomic Encyclopedia of Type Strains, Phase III (KMG-III): the genomes of soil and plant-associated and newly described type strains.</title>
        <authorList>
            <person name="Whitman W."/>
        </authorList>
    </citation>
    <scope>NUCLEOTIDE SEQUENCE [LARGE SCALE GENOMIC DNA]</scope>
    <source>
        <strain evidence="3 4">CECT 8575</strain>
    </source>
</reference>
<dbReference type="SUPFAM" id="SSF51735">
    <property type="entry name" value="NAD(P)-binding Rossmann-fold domains"/>
    <property type="match status" value="1"/>
</dbReference>
<dbReference type="PANTHER" id="PTHR24320">
    <property type="entry name" value="RETINOL DEHYDROGENASE"/>
    <property type="match status" value="1"/>
</dbReference>
<comment type="similarity">
    <text evidence="1">Belongs to the short-chain dehydrogenases/reductases (SDR) family.</text>
</comment>
<dbReference type="InterPro" id="IPR036291">
    <property type="entry name" value="NAD(P)-bd_dom_sf"/>
</dbReference>
<name>A0A368VU38_9ACTN</name>
<dbReference type="Gene3D" id="3.40.50.720">
    <property type="entry name" value="NAD(P)-binding Rossmann-like Domain"/>
    <property type="match status" value="1"/>
</dbReference>
<evidence type="ECO:0000256" key="1">
    <source>
        <dbReference type="ARBA" id="ARBA00006484"/>
    </source>
</evidence>
<dbReference type="Proteomes" id="UP000253495">
    <property type="component" value="Unassembled WGS sequence"/>
</dbReference>
<evidence type="ECO:0000313" key="3">
    <source>
        <dbReference type="EMBL" id="RCW44087.1"/>
    </source>
</evidence>
<dbReference type="EMBL" id="QPJC01000005">
    <property type="protein sequence ID" value="RCW44087.1"/>
    <property type="molecule type" value="Genomic_DNA"/>
</dbReference>
<keyword evidence="4" id="KW-1185">Reference proteome</keyword>
<protein>
    <submittedName>
        <fullName evidence="3">Protochlorophyllide reductase</fullName>
    </submittedName>
</protein>
<sequence length="311" mass="33074">MPTWTEADIPDQSGRTVLITGANSGLGLHSARILAAKGAHLLLACRDVERGRQALSLVAARSTVEPRVIELDLTDLTSVRKAAAEVRERTGDALDVLMNNAGVMATPFHRTSDGFELQIGTNHLGHAALTWLLMPALRNRAGARVVTLSSLAHHGGHLDTGDLNFRRRRYTPVAAYSQSKLANALFALELDRRARHAQLDLTSVAAHPGMSNTELTTNSARQRSLPPVLNRVVGAVTGLVTQPVELGVLPQLCAATAPGVRGGSYFGPSGLAETRGHPRHARLSAAATDATTAARLWEITAELTDTVPDPT</sequence>
<dbReference type="InterPro" id="IPR002347">
    <property type="entry name" value="SDR_fam"/>
</dbReference>
<dbReference type="AlphaFoldDB" id="A0A368VU38"/>
<evidence type="ECO:0000313" key="4">
    <source>
        <dbReference type="Proteomes" id="UP000253495"/>
    </source>
</evidence>
<proteinExistence type="inferred from homology"/>
<dbReference type="PANTHER" id="PTHR24320:SF148">
    <property type="entry name" value="NAD(P)-BINDING ROSSMANN-FOLD SUPERFAMILY PROTEIN"/>
    <property type="match status" value="1"/>
</dbReference>
<gene>
    <name evidence="3" type="ORF">DFQ14_105232</name>
</gene>
<comment type="caution">
    <text evidence="3">The sequence shown here is derived from an EMBL/GenBank/DDBJ whole genome shotgun (WGS) entry which is preliminary data.</text>
</comment>